<keyword evidence="3 6" id="KW-0064">Aspartyl protease</keyword>
<feature type="domain" description="Peptidase A1" evidence="8">
    <location>
        <begin position="241"/>
        <end position="550"/>
    </location>
</feature>
<dbReference type="InterPro" id="IPR001969">
    <property type="entry name" value="Aspartic_peptidase_AS"/>
</dbReference>
<dbReference type="Gene3D" id="2.40.70.10">
    <property type="entry name" value="Acid Proteases"/>
    <property type="match status" value="2"/>
</dbReference>
<organism evidence="9 10">
    <name type="scientific">Fusarium austroafricanum</name>
    <dbReference type="NCBI Taxonomy" id="2364996"/>
    <lineage>
        <taxon>Eukaryota</taxon>
        <taxon>Fungi</taxon>
        <taxon>Dikarya</taxon>
        <taxon>Ascomycota</taxon>
        <taxon>Pezizomycotina</taxon>
        <taxon>Sordariomycetes</taxon>
        <taxon>Hypocreomycetidae</taxon>
        <taxon>Hypocreales</taxon>
        <taxon>Nectriaceae</taxon>
        <taxon>Fusarium</taxon>
        <taxon>Fusarium concolor species complex</taxon>
    </lineage>
</organism>
<evidence type="ECO:0000256" key="7">
    <source>
        <dbReference type="SAM" id="SignalP"/>
    </source>
</evidence>
<dbReference type="OrthoDB" id="2747330at2759"/>
<name>A0A8H4NQY8_9HYPO</name>
<evidence type="ECO:0000256" key="1">
    <source>
        <dbReference type="ARBA" id="ARBA00007447"/>
    </source>
</evidence>
<sequence>MKFSTVSFLLLAGCSTGIPHEIRGDVYEVANPFSDNAVGPEVEGVKGYDKRAIDPKADQSLPLKGRGDVYEVANPFSDDAVDPAVEGVKGLEDRDVDPEDDTTLERSLQARGDVYEVANPFSDNAVDPAVEGVKGLQDRDIEPEKIGKTLRGRAIDHDDPDHAHLKPRKNGEKVKLGQLTNMHYKKPHAEIALIQAFNKYHRPLPKKLQKIAEQEAAIIKIKLGMKGTASATPPQYYDSQYVVPVKIGTPSQQTYLNFDTGSSDLWVFSTDTYQPDQAGHILYKPDKSKTAKRLSGQTWSIKYGDGTGASGIVYIDKVQVGKTYVNKQAVQSATEVSDGIASDKFAHGILGLAMSSLNTVRPTPQKTYFQNVQDALAVPVFTANLQKGKAGNYNFGFIDQGEYYGSIGFAKVKKGSPWWQINVEGFRVAQGAPWHKYNYSAIVDTGTTLLLLPSYLANFYYKKVKGAYIDQDYGVWVFPCTAKLPSFYFGFGSYRGKVPGSYINYGRLTSTVCYGGIQSSDGIGFAILGDILLKAQFVVFDLKGQRVGFANKLTVRPS</sequence>
<dbReference type="PROSITE" id="PS00141">
    <property type="entry name" value="ASP_PROTEASE"/>
    <property type="match status" value="1"/>
</dbReference>
<accession>A0A8H4NQY8</accession>
<dbReference type="CDD" id="cd06097">
    <property type="entry name" value="Aspergillopepsin_like"/>
    <property type="match status" value="1"/>
</dbReference>
<dbReference type="PROSITE" id="PS51767">
    <property type="entry name" value="PEPTIDASE_A1"/>
    <property type="match status" value="1"/>
</dbReference>
<feature type="active site" evidence="5">
    <location>
        <position position="444"/>
    </location>
</feature>
<dbReference type="Pfam" id="PF00026">
    <property type="entry name" value="Asp"/>
    <property type="match status" value="1"/>
</dbReference>
<evidence type="ECO:0000256" key="2">
    <source>
        <dbReference type="ARBA" id="ARBA00022670"/>
    </source>
</evidence>
<evidence type="ECO:0000256" key="6">
    <source>
        <dbReference type="RuleBase" id="RU000454"/>
    </source>
</evidence>
<evidence type="ECO:0000259" key="8">
    <source>
        <dbReference type="PROSITE" id="PS51767"/>
    </source>
</evidence>
<keyword evidence="7" id="KW-0732">Signal</keyword>
<dbReference type="InterPro" id="IPR021109">
    <property type="entry name" value="Peptidase_aspartic_dom_sf"/>
</dbReference>
<dbReference type="InterPro" id="IPR034163">
    <property type="entry name" value="Aspergillopepsin-like_cat_dom"/>
</dbReference>
<evidence type="ECO:0000313" key="10">
    <source>
        <dbReference type="Proteomes" id="UP000605986"/>
    </source>
</evidence>
<protein>
    <submittedName>
        <fullName evidence="9">Putative aspartic proteinase</fullName>
    </submittedName>
</protein>
<reference evidence="9" key="1">
    <citation type="submission" date="2020-01" db="EMBL/GenBank/DDBJ databases">
        <title>Identification and distribution of gene clusters putatively required for synthesis of sphingolipid metabolism inhibitors in phylogenetically diverse species of the filamentous fungus Fusarium.</title>
        <authorList>
            <person name="Kim H.-S."/>
            <person name="Busman M."/>
            <person name="Brown D.W."/>
            <person name="Divon H."/>
            <person name="Uhlig S."/>
            <person name="Proctor R.H."/>
        </authorList>
    </citation>
    <scope>NUCLEOTIDE SEQUENCE</scope>
    <source>
        <strain evidence="9">NRRL 53441</strain>
    </source>
</reference>
<comment type="caution">
    <text evidence="9">The sequence shown here is derived from an EMBL/GenBank/DDBJ whole genome shotgun (WGS) entry which is preliminary data.</text>
</comment>
<comment type="similarity">
    <text evidence="1 6">Belongs to the peptidase A1 family.</text>
</comment>
<feature type="active site" evidence="5">
    <location>
        <position position="259"/>
    </location>
</feature>
<dbReference type="EMBL" id="JAADJG010000551">
    <property type="protein sequence ID" value="KAF4444405.1"/>
    <property type="molecule type" value="Genomic_DNA"/>
</dbReference>
<keyword evidence="4 6" id="KW-0378">Hydrolase</keyword>
<keyword evidence="2 6" id="KW-0645">Protease</keyword>
<feature type="signal peptide" evidence="7">
    <location>
        <begin position="1"/>
        <end position="24"/>
    </location>
</feature>
<gene>
    <name evidence="9" type="ORF">F53441_11129</name>
</gene>
<dbReference type="AlphaFoldDB" id="A0A8H4NQY8"/>
<dbReference type="PANTHER" id="PTHR47966">
    <property type="entry name" value="BETA-SITE APP-CLEAVING ENZYME, ISOFORM A-RELATED"/>
    <property type="match status" value="1"/>
</dbReference>
<dbReference type="Proteomes" id="UP000605986">
    <property type="component" value="Unassembled WGS sequence"/>
</dbReference>
<dbReference type="PRINTS" id="PR00792">
    <property type="entry name" value="PEPSIN"/>
</dbReference>
<keyword evidence="10" id="KW-1185">Reference proteome</keyword>
<evidence type="ECO:0000256" key="4">
    <source>
        <dbReference type="ARBA" id="ARBA00022801"/>
    </source>
</evidence>
<dbReference type="GO" id="GO:0004190">
    <property type="term" value="F:aspartic-type endopeptidase activity"/>
    <property type="evidence" value="ECO:0007669"/>
    <property type="project" value="UniProtKB-KW"/>
</dbReference>
<dbReference type="InterPro" id="IPR001461">
    <property type="entry name" value="Aspartic_peptidase_A1"/>
</dbReference>
<evidence type="ECO:0000313" key="9">
    <source>
        <dbReference type="EMBL" id="KAF4444405.1"/>
    </source>
</evidence>
<proteinExistence type="inferred from homology"/>
<dbReference type="GO" id="GO:0006508">
    <property type="term" value="P:proteolysis"/>
    <property type="evidence" value="ECO:0007669"/>
    <property type="project" value="UniProtKB-KW"/>
</dbReference>
<dbReference type="SUPFAM" id="SSF50630">
    <property type="entry name" value="Acid proteases"/>
    <property type="match status" value="1"/>
</dbReference>
<dbReference type="InterPro" id="IPR033121">
    <property type="entry name" value="PEPTIDASE_A1"/>
</dbReference>
<feature type="chain" id="PRO_5034720959" evidence="7">
    <location>
        <begin position="25"/>
        <end position="558"/>
    </location>
</feature>
<evidence type="ECO:0000256" key="3">
    <source>
        <dbReference type="ARBA" id="ARBA00022750"/>
    </source>
</evidence>
<evidence type="ECO:0000256" key="5">
    <source>
        <dbReference type="PIRSR" id="PIRSR601461-1"/>
    </source>
</evidence>
<dbReference type="FunFam" id="2.40.70.10:FF:000026">
    <property type="entry name" value="Endothiapepsin"/>
    <property type="match status" value="1"/>
</dbReference>
<dbReference type="PANTHER" id="PTHR47966:SF2">
    <property type="entry name" value="ASPERGILLOPEPSIN-1-RELATED"/>
    <property type="match status" value="1"/>
</dbReference>